<feature type="transmembrane region" description="Helical" evidence="6">
    <location>
        <begin position="331"/>
        <end position="356"/>
    </location>
</feature>
<dbReference type="InterPro" id="IPR011701">
    <property type="entry name" value="MFS"/>
</dbReference>
<keyword evidence="4 6" id="KW-0472">Membrane</keyword>
<feature type="transmembrane region" description="Helical" evidence="6">
    <location>
        <begin position="438"/>
        <end position="458"/>
    </location>
</feature>
<protein>
    <submittedName>
        <fullName evidence="8">MFS transporter</fullName>
    </submittedName>
</protein>
<dbReference type="InterPro" id="IPR020846">
    <property type="entry name" value="MFS_dom"/>
</dbReference>
<dbReference type="Gene3D" id="1.20.1250.20">
    <property type="entry name" value="MFS general substrate transporter like domains"/>
    <property type="match status" value="1"/>
</dbReference>
<feature type="transmembrane region" description="Helical" evidence="6">
    <location>
        <begin position="362"/>
        <end position="380"/>
    </location>
</feature>
<dbReference type="PROSITE" id="PS50850">
    <property type="entry name" value="MFS"/>
    <property type="match status" value="1"/>
</dbReference>
<feature type="transmembrane region" description="Helical" evidence="6">
    <location>
        <begin position="412"/>
        <end position="432"/>
    </location>
</feature>
<dbReference type="AlphaFoldDB" id="A0A938YBQ4"/>
<dbReference type="GO" id="GO:0022857">
    <property type="term" value="F:transmembrane transporter activity"/>
    <property type="evidence" value="ECO:0007669"/>
    <property type="project" value="InterPro"/>
</dbReference>
<feature type="region of interest" description="Disordered" evidence="5">
    <location>
        <begin position="469"/>
        <end position="496"/>
    </location>
</feature>
<evidence type="ECO:0000256" key="5">
    <source>
        <dbReference type="SAM" id="MobiDB-lite"/>
    </source>
</evidence>
<feature type="transmembrane region" description="Helical" evidence="6">
    <location>
        <begin position="135"/>
        <end position="160"/>
    </location>
</feature>
<reference evidence="8" key="1">
    <citation type="submission" date="2021-01" db="EMBL/GenBank/DDBJ databases">
        <title>YIM 132084 draft genome.</title>
        <authorList>
            <person name="An D."/>
        </authorList>
    </citation>
    <scope>NUCLEOTIDE SEQUENCE</scope>
    <source>
        <strain evidence="8">YIM 132084</strain>
    </source>
</reference>
<feature type="transmembrane region" description="Helical" evidence="6">
    <location>
        <begin position="200"/>
        <end position="221"/>
    </location>
</feature>
<dbReference type="RefSeq" id="WP_205259665.1">
    <property type="nucleotide sequence ID" value="NZ_JAERWK010000007.1"/>
</dbReference>
<feature type="transmembrane region" description="Helical" evidence="6">
    <location>
        <begin position="102"/>
        <end position="123"/>
    </location>
</feature>
<keyword evidence="2 6" id="KW-0812">Transmembrane</keyword>
<dbReference type="PANTHER" id="PTHR42718">
    <property type="entry name" value="MAJOR FACILITATOR SUPERFAMILY MULTIDRUG TRANSPORTER MFSC"/>
    <property type="match status" value="1"/>
</dbReference>
<feature type="transmembrane region" description="Helical" evidence="6">
    <location>
        <begin position="227"/>
        <end position="247"/>
    </location>
</feature>
<evidence type="ECO:0000256" key="2">
    <source>
        <dbReference type="ARBA" id="ARBA00022692"/>
    </source>
</evidence>
<sequence length="496" mass="50107">MALTDRQRRTALAACLAAGFATLVDQGLLGIVTPALQRSLAADTAQTQWILSGYSLTFGLALVPAGRLGDRFGRRRLFLTGVALFSLTSLVSGLAVDPWLVIVARLVQGAGAGMLSAQVLGVIQDLFAGTARARALGAYGVAAGLSGLVGPIGGAALVTASDDSGWRLALLANLPFALVAFVLGLLALPRPRLRADAGAAAVSVDPVGLTGLAAATVLLLLPMVWAGASVPLLLGGAAVALMLFVGWERWYARHGRTPVLLPDLGRAPGYVRGVTVATFWFGAGVGHGTVLSLYLISGLGFSPIVAALVALPRSVTFVITSAVSWRLAVRFGHAVVSVGVAGQLLGAAVIGLAALWFAPSSFLWTVVAVELLMGVAHGLSEAPNRTFTLQSVPSHSAGLAAGFLQLSQRLSATLVVAGAVGILLGGAGGPTFGTDGFVVASALVVGLLAASLVASILLGRGQRTSLERGDGAVVTAAAPRPESPSPGADVAPDAIR</sequence>
<evidence type="ECO:0000313" key="9">
    <source>
        <dbReference type="Proteomes" id="UP000663792"/>
    </source>
</evidence>
<dbReference type="Pfam" id="PF07690">
    <property type="entry name" value="MFS_1"/>
    <property type="match status" value="1"/>
</dbReference>
<dbReference type="EMBL" id="JAERWK010000007">
    <property type="protein sequence ID" value="MBM9466708.1"/>
    <property type="molecule type" value="Genomic_DNA"/>
</dbReference>
<accession>A0A938YBQ4</accession>
<dbReference type="InterPro" id="IPR036259">
    <property type="entry name" value="MFS_trans_sf"/>
</dbReference>
<dbReference type="SUPFAM" id="SSF103473">
    <property type="entry name" value="MFS general substrate transporter"/>
    <property type="match status" value="1"/>
</dbReference>
<name>A0A938YBQ4_9ACTN</name>
<feature type="transmembrane region" description="Helical" evidence="6">
    <location>
        <begin position="166"/>
        <end position="188"/>
    </location>
</feature>
<evidence type="ECO:0000259" key="7">
    <source>
        <dbReference type="PROSITE" id="PS50850"/>
    </source>
</evidence>
<evidence type="ECO:0000256" key="1">
    <source>
        <dbReference type="ARBA" id="ARBA00004651"/>
    </source>
</evidence>
<keyword evidence="9" id="KW-1185">Reference proteome</keyword>
<proteinExistence type="predicted"/>
<evidence type="ECO:0000313" key="8">
    <source>
        <dbReference type="EMBL" id="MBM9466708.1"/>
    </source>
</evidence>
<organism evidence="8 9">
    <name type="scientific">Nakamurella leprariae</name>
    <dbReference type="NCBI Taxonomy" id="2803911"/>
    <lineage>
        <taxon>Bacteria</taxon>
        <taxon>Bacillati</taxon>
        <taxon>Actinomycetota</taxon>
        <taxon>Actinomycetes</taxon>
        <taxon>Nakamurellales</taxon>
        <taxon>Nakamurellaceae</taxon>
        <taxon>Nakamurella</taxon>
    </lineage>
</organism>
<dbReference type="GO" id="GO:0005886">
    <property type="term" value="C:plasma membrane"/>
    <property type="evidence" value="ECO:0007669"/>
    <property type="project" value="UniProtKB-SubCell"/>
</dbReference>
<dbReference type="Proteomes" id="UP000663792">
    <property type="component" value="Unassembled WGS sequence"/>
</dbReference>
<evidence type="ECO:0000256" key="3">
    <source>
        <dbReference type="ARBA" id="ARBA00022989"/>
    </source>
</evidence>
<comment type="subcellular location">
    <subcellularLocation>
        <location evidence="1">Cell membrane</location>
        <topology evidence="1">Multi-pass membrane protein</topology>
    </subcellularLocation>
</comment>
<feature type="transmembrane region" description="Helical" evidence="6">
    <location>
        <begin position="77"/>
        <end position="96"/>
    </location>
</feature>
<dbReference type="CDD" id="cd17321">
    <property type="entry name" value="MFS_MMR_MDR_like"/>
    <property type="match status" value="1"/>
</dbReference>
<gene>
    <name evidence="8" type="ORF">JL106_05355</name>
</gene>
<feature type="transmembrane region" description="Helical" evidence="6">
    <location>
        <begin position="46"/>
        <end position="65"/>
    </location>
</feature>
<dbReference type="PANTHER" id="PTHR42718:SF39">
    <property type="entry name" value="ACTINORHODIN TRANSPORTER-RELATED"/>
    <property type="match status" value="1"/>
</dbReference>
<evidence type="ECO:0000256" key="4">
    <source>
        <dbReference type="ARBA" id="ARBA00023136"/>
    </source>
</evidence>
<keyword evidence="3 6" id="KW-1133">Transmembrane helix</keyword>
<feature type="transmembrane region" description="Helical" evidence="6">
    <location>
        <begin position="267"/>
        <end position="285"/>
    </location>
</feature>
<feature type="domain" description="Major facilitator superfamily (MFS) profile" evidence="7">
    <location>
        <begin position="11"/>
        <end position="463"/>
    </location>
</feature>
<evidence type="ECO:0000256" key="6">
    <source>
        <dbReference type="SAM" id="Phobius"/>
    </source>
</evidence>
<comment type="caution">
    <text evidence="8">The sequence shown here is derived from an EMBL/GenBank/DDBJ whole genome shotgun (WGS) entry which is preliminary data.</text>
</comment>